<evidence type="ECO:0000256" key="2">
    <source>
        <dbReference type="ARBA" id="ARBA00023239"/>
    </source>
</evidence>
<dbReference type="GO" id="GO:0019243">
    <property type="term" value="P:methylglyoxal catabolic process to D-lactate via S-lactoyl-glutathione"/>
    <property type="evidence" value="ECO:0007669"/>
    <property type="project" value="TreeGrafter"/>
</dbReference>
<dbReference type="Gene3D" id="3.40.50.880">
    <property type="match status" value="1"/>
</dbReference>
<protein>
    <submittedName>
        <fullName evidence="5">Type 1 glutamine amidotransferase domain-containing protein</fullName>
    </submittedName>
</protein>
<keyword evidence="1" id="KW-0346">Stress response</keyword>
<keyword evidence="2" id="KW-0456">Lyase</keyword>
<reference evidence="5 6" key="1">
    <citation type="submission" date="2019-08" db="EMBL/GenBank/DDBJ databases">
        <title>In-depth cultivation of the pig gut microbiome towards novel bacterial diversity and tailored functional studies.</title>
        <authorList>
            <person name="Wylensek D."/>
            <person name="Hitch T.C.A."/>
            <person name="Clavel T."/>
        </authorList>
    </citation>
    <scope>NUCLEOTIDE SEQUENCE [LARGE SCALE GENOMIC DNA]</scope>
    <source>
        <strain evidence="5 6">BBE-744-WT-12</strain>
    </source>
</reference>
<evidence type="ECO:0000256" key="1">
    <source>
        <dbReference type="ARBA" id="ARBA00023016"/>
    </source>
</evidence>
<evidence type="ECO:0000256" key="3">
    <source>
        <dbReference type="ARBA" id="ARBA00038493"/>
    </source>
</evidence>
<dbReference type="InterPro" id="IPR002818">
    <property type="entry name" value="DJ-1/PfpI"/>
</dbReference>
<dbReference type="InterPro" id="IPR029062">
    <property type="entry name" value="Class_I_gatase-like"/>
</dbReference>
<name>A0A844G7E1_9BACT</name>
<keyword evidence="6" id="KW-1185">Reference proteome</keyword>
<evidence type="ECO:0000313" key="6">
    <source>
        <dbReference type="Proteomes" id="UP000435649"/>
    </source>
</evidence>
<proteinExistence type="inferred from homology"/>
<evidence type="ECO:0000259" key="4">
    <source>
        <dbReference type="Pfam" id="PF01965"/>
    </source>
</evidence>
<keyword evidence="5" id="KW-0808">Transferase</keyword>
<accession>A0A844G7E1</accession>
<dbReference type="GO" id="GO:0019172">
    <property type="term" value="F:glyoxalase III activity"/>
    <property type="evidence" value="ECO:0007669"/>
    <property type="project" value="TreeGrafter"/>
</dbReference>
<dbReference type="EMBL" id="VUNS01000019">
    <property type="protein sequence ID" value="MST98481.1"/>
    <property type="molecule type" value="Genomic_DNA"/>
</dbReference>
<comment type="caution">
    <text evidence="5">The sequence shown here is derived from an EMBL/GenBank/DDBJ whole genome shotgun (WGS) entry which is preliminary data.</text>
</comment>
<gene>
    <name evidence="5" type="ORF">FYJ85_15675</name>
</gene>
<dbReference type="PANTHER" id="PTHR48094">
    <property type="entry name" value="PROTEIN/NUCLEIC ACID DEGLYCASE DJ-1-RELATED"/>
    <property type="match status" value="1"/>
</dbReference>
<dbReference type="InterPro" id="IPR050325">
    <property type="entry name" value="Prot/Nucl_acid_deglycase"/>
</dbReference>
<evidence type="ECO:0000313" key="5">
    <source>
        <dbReference type="EMBL" id="MST98481.1"/>
    </source>
</evidence>
<dbReference type="GO" id="GO:0016740">
    <property type="term" value="F:transferase activity"/>
    <property type="evidence" value="ECO:0007669"/>
    <property type="project" value="UniProtKB-KW"/>
</dbReference>
<feature type="domain" description="DJ-1/PfpI" evidence="4">
    <location>
        <begin position="27"/>
        <end position="222"/>
    </location>
</feature>
<dbReference type="GO" id="GO:0005737">
    <property type="term" value="C:cytoplasm"/>
    <property type="evidence" value="ECO:0007669"/>
    <property type="project" value="TreeGrafter"/>
</dbReference>
<organism evidence="5 6">
    <name type="scientific">Victivallis lenta</name>
    <dbReference type="NCBI Taxonomy" id="2606640"/>
    <lineage>
        <taxon>Bacteria</taxon>
        <taxon>Pseudomonadati</taxon>
        <taxon>Lentisphaerota</taxon>
        <taxon>Lentisphaeria</taxon>
        <taxon>Victivallales</taxon>
        <taxon>Victivallaceae</taxon>
        <taxon>Victivallis</taxon>
    </lineage>
</organism>
<dbReference type="RefSeq" id="WP_154419463.1">
    <property type="nucleotide sequence ID" value="NZ_VUNS01000019.1"/>
</dbReference>
<dbReference type="PANTHER" id="PTHR48094:SF11">
    <property type="entry name" value="GLUTATHIONE-INDEPENDENT GLYOXALASE HSP31-RELATED"/>
    <property type="match status" value="1"/>
</dbReference>
<dbReference type="Pfam" id="PF01965">
    <property type="entry name" value="DJ-1_PfpI"/>
    <property type="match status" value="1"/>
</dbReference>
<dbReference type="CDD" id="cd03141">
    <property type="entry name" value="GATase1_Hsp31_like"/>
    <property type="match status" value="1"/>
</dbReference>
<sequence length="228" mass="24719">MKQVLIILASLDKETCRRCVNGGGLDEFTIPYYLFRKAGYAVFVAAPHCAGRTLDLELLRGNAPEYLQECWKDGFDPALARLFPLESVADWQFDAVFYPGGRCCPGERLAADPGNTRLLGRMLDSGKVVGAVSYGPAALLGGTRCDGHPLVFRRGVTGLSNAEEDANPEDSSSVRFRLEDRLKSAGAHYLSREPWLSHIVVDGNLVTGQNPDSAAAVGEAMIHLLEHG</sequence>
<comment type="similarity">
    <text evidence="3">Belongs to the peptidase C56 family. HSP31-like subfamily.</text>
</comment>
<dbReference type="SUPFAM" id="SSF52317">
    <property type="entry name" value="Class I glutamine amidotransferase-like"/>
    <property type="match status" value="1"/>
</dbReference>
<dbReference type="Proteomes" id="UP000435649">
    <property type="component" value="Unassembled WGS sequence"/>
</dbReference>
<dbReference type="AlphaFoldDB" id="A0A844G7E1"/>
<keyword evidence="5" id="KW-0315">Glutamine amidotransferase</keyword>